<dbReference type="AlphaFoldDB" id="A0A9P6L2R9"/>
<dbReference type="InterPro" id="IPR045340">
    <property type="entry name" value="DUF6533"/>
</dbReference>
<evidence type="ECO:0000313" key="4">
    <source>
        <dbReference type="EMBL" id="KAF9780089.1"/>
    </source>
</evidence>
<reference evidence="4" key="2">
    <citation type="submission" date="2020-11" db="EMBL/GenBank/DDBJ databases">
        <authorList>
            <consortium name="DOE Joint Genome Institute"/>
            <person name="Kuo A."/>
            <person name="Miyauchi S."/>
            <person name="Kiss E."/>
            <person name="Drula E."/>
            <person name="Kohler A."/>
            <person name="Sanchez-Garcia M."/>
            <person name="Andreopoulos B."/>
            <person name="Barry K.W."/>
            <person name="Bonito G."/>
            <person name="Buee M."/>
            <person name="Carver A."/>
            <person name="Chen C."/>
            <person name="Cichocki N."/>
            <person name="Clum A."/>
            <person name="Culley D."/>
            <person name="Crous P.W."/>
            <person name="Fauchery L."/>
            <person name="Girlanda M."/>
            <person name="Hayes R."/>
            <person name="Keri Z."/>
            <person name="Labutti K."/>
            <person name="Lipzen A."/>
            <person name="Lombard V."/>
            <person name="Magnuson J."/>
            <person name="Maillard F."/>
            <person name="Morin E."/>
            <person name="Murat C."/>
            <person name="Nolan M."/>
            <person name="Ohm R."/>
            <person name="Pangilinan J."/>
            <person name="Pereira M."/>
            <person name="Perotto S."/>
            <person name="Peter M."/>
            <person name="Riley R."/>
            <person name="Sitrit Y."/>
            <person name="Stielow B."/>
            <person name="Szollosi G."/>
            <person name="Zifcakova L."/>
            <person name="Stursova M."/>
            <person name="Spatafora J.W."/>
            <person name="Tedersoo L."/>
            <person name="Vaario L.-M."/>
            <person name="Yamada A."/>
            <person name="Yan M."/>
            <person name="Wang P."/>
            <person name="Xu J."/>
            <person name="Bruns T."/>
            <person name="Baldrian P."/>
            <person name="Vilgalys R."/>
            <person name="Henrissat B."/>
            <person name="Grigoriev I.V."/>
            <person name="Hibbett D."/>
            <person name="Nagy L.G."/>
            <person name="Martin F.M."/>
        </authorList>
    </citation>
    <scope>NUCLEOTIDE SEQUENCE</scope>
    <source>
        <strain evidence="4">UH-Tt-Lm1</strain>
    </source>
</reference>
<dbReference type="Proteomes" id="UP000736335">
    <property type="component" value="Unassembled WGS sequence"/>
</dbReference>
<evidence type="ECO:0000259" key="3">
    <source>
        <dbReference type="Pfam" id="PF20151"/>
    </source>
</evidence>
<gene>
    <name evidence="4" type="ORF">BJ322DRAFT_310118</name>
</gene>
<keyword evidence="2" id="KW-1133">Transmembrane helix</keyword>
<feature type="compositionally biased region" description="Polar residues" evidence="1">
    <location>
        <begin position="304"/>
        <end position="320"/>
    </location>
</feature>
<proteinExistence type="predicted"/>
<dbReference type="Pfam" id="PF20151">
    <property type="entry name" value="DUF6533"/>
    <property type="match status" value="1"/>
</dbReference>
<feature type="transmembrane region" description="Helical" evidence="2">
    <location>
        <begin position="66"/>
        <end position="88"/>
    </location>
</feature>
<feature type="transmembrane region" description="Helical" evidence="2">
    <location>
        <begin position="132"/>
        <end position="153"/>
    </location>
</feature>
<sequence length="327" mass="36389">MRTANILLFAVQTPMDSVIQNGWNQLAVQYTDLAALTFLYYDYTLTFDCERRLFWSPHSFKQWGSILFFLNRYCGVIGNAPVFIQLFVQPGPALYLCKPVYSYHQILAVITQAIVVLTFVTRTYALYDRSRAVLAGLVSLALGGIMLGGVMIFQGKKLPADPALPEGSIGCPAGLSWSQSWRLAVAWGGLMVFDFITVIMTLVKTIQINRRCGRGHAIIQVLMRDGIMYFGIISLATLSNVLSFLHGTVSQHLNDHALRSHIIKELTRGVSTTITNALASVLVSRLMFNLREPRVHPSEGSFDPVSQHTLSMSTRLSSEPPSDDPDW</sequence>
<dbReference type="EMBL" id="WIUZ02000017">
    <property type="protein sequence ID" value="KAF9780089.1"/>
    <property type="molecule type" value="Genomic_DNA"/>
</dbReference>
<protein>
    <recommendedName>
        <fullName evidence="3">DUF6533 domain-containing protein</fullName>
    </recommendedName>
</protein>
<keyword evidence="2" id="KW-0812">Transmembrane</keyword>
<dbReference type="OrthoDB" id="3261349at2759"/>
<evidence type="ECO:0000256" key="2">
    <source>
        <dbReference type="SAM" id="Phobius"/>
    </source>
</evidence>
<reference evidence="4" key="1">
    <citation type="journal article" date="2020" name="Nat. Commun.">
        <title>Large-scale genome sequencing of mycorrhizal fungi provides insights into the early evolution of symbiotic traits.</title>
        <authorList>
            <person name="Miyauchi S."/>
            <person name="Kiss E."/>
            <person name="Kuo A."/>
            <person name="Drula E."/>
            <person name="Kohler A."/>
            <person name="Sanchez-Garcia M."/>
            <person name="Morin E."/>
            <person name="Andreopoulos B."/>
            <person name="Barry K.W."/>
            <person name="Bonito G."/>
            <person name="Buee M."/>
            <person name="Carver A."/>
            <person name="Chen C."/>
            <person name="Cichocki N."/>
            <person name="Clum A."/>
            <person name="Culley D."/>
            <person name="Crous P.W."/>
            <person name="Fauchery L."/>
            <person name="Girlanda M."/>
            <person name="Hayes R.D."/>
            <person name="Keri Z."/>
            <person name="LaButti K."/>
            <person name="Lipzen A."/>
            <person name="Lombard V."/>
            <person name="Magnuson J."/>
            <person name="Maillard F."/>
            <person name="Murat C."/>
            <person name="Nolan M."/>
            <person name="Ohm R.A."/>
            <person name="Pangilinan J."/>
            <person name="Pereira M.F."/>
            <person name="Perotto S."/>
            <person name="Peter M."/>
            <person name="Pfister S."/>
            <person name="Riley R."/>
            <person name="Sitrit Y."/>
            <person name="Stielow J.B."/>
            <person name="Szollosi G."/>
            <person name="Zifcakova L."/>
            <person name="Stursova M."/>
            <person name="Spatafora J.W."/>
            <person name="Tedersoo L."/>
            <person name="Vaario L.M."/>
            <person name="Yamada A."/>
            <person name="Yan M."/>
            <person name="Wang P."/>
            <person name="Xu J."/>
            <person name="Bruns T."/>
            <person name="Baldrian P."/>
            <person name="Vilgalys R."/>
            <person name="Dunand C."/>
            <person name="Henrissat B."/>
            <person name="Grigoriev I.V."/>
            <person name="Hibbett D."/>
            <person name="Nagy L.G."/>
            <person name="Martin F.M."/>
        </authorList>
    </citation>
    <scope>NUCLEOTIDE SEQUENCE</scope>
    <source>
        <strain evidence="4">UH-Tt-Lm1</strain>
    </source>
</reference>
<evidence type="ECO:0000313" key="5">
    <source>
        <dbReference type="Proteomes" id="UP000736335"/>
    </source>
</evidence>
<comment type="caution">
    <text evidence="4">The sequence shown here is derived from an EMBL/GenBank/DDBJ whole genome shotgun (WGS) entry which is preliminary data.</text>
</comment>
<evidence type="ECO:0000256" key="1">
    <source>
        <dbReference type="SAM" id="MobiDB-lite"/>
    </source>
</evidence>
<feature type="transmembrane region" description="Helical" evidence="2">
    <location>
        <begin position="100"/>
        <end position="120"/>
    </location>
</feature>
<feature type="transmembrane region" description="Helical" evidence="2">
    <location>
        <begin position="227"/>
        <end position="249"/>
    </location>
</feature>
<keyword evidence="2" id="KW-0472">Membrane</keyword>
<keyword evidence="5" id="KW-1185">Reference proteome</keyword>
<feature type="transmembrane region" description="Helical" evidence="2">
    <location>
        <begin position="184"/>
        <end position="206"/>
    </location>
</feature>
<accession>A0A9P6L2R9</accession>
<feature type="region of interest" description="Disordered" evidence="1">
    <location>
        <begin position="296"/>
        <end position="327"/>
    </location>
</feature>
<feature type="domain" description="DUF6533" evidence="3">
    <location>
        <begin position="30"/>
        <end position="77"/>
    </location>
</feature>
<name>A0A9P6L2R9_9AGAM</name>
<organism evidence="4 5">
    <name type="scientific">Thelephora terrestris</name>
    <dbReference type="NCBI Taxonomy" id="56493"/>
    <lineage>
        <taxon>Eukaryota</taxon>
        <taxon>Fungi</taxon>
        <taxon>Dikarya</taxon>
        <taxon>Basidiomycota</taxon>
        <taxon>Agaricomycotina</taxon>
        <taxon>Agaricomycetes</taxon>
        <taxon>Thelephorales</taxon>
        <taxon>Thelephoraceae</taxon>
        <taxon>Thelephora</taxon>
    </lineage>
</organism>